<dbReference type="AlphaFoldDB" id="J9EI77"/>
<name>J9EI77_WUCBA</name>
<protein>
    <submittedName>
        <fullName evidence="2">Uncharacterized protein</fullName>
    </submittedName>
</protein>
<evidence type="ECO:0000256" key="1">
    <source>
        <dbReference type="SAM" id="Phobius"/>
    </source>
</evidence>
<keyword evidence="1" id="KW-1133">Transmembrane helix</keyword>
<organism evidence="2 3">
    <name type="scientific">Wuchereria bancrofti</name>
    <dbReference type="NCBI Taxonomy" id="6293"/>
    <lineage>
        <taxon>Eukaryota</taxon>
        <taxon>Metazoa</taxon>
        <taxon>Ecdysozoa</taxon>
        <taxon>Nematoda</taxon>
        <taxon>Chromadorea</taxon>
        <taxon>Rhabditida</taxon>
        <taxon>Spirurina</taxon>
        <taxon>Spiruromorpha</taxon>
        <taxon>Filarioidea</taxon>
        <taxon>Onchocercidae</taxon>
        <taxon>Wuchereria</taxon>
    </lineage>
</organism>
<keyword evidence="1" id="KW-0812">Transmembrane</keyword>
<evidence type="ECO:0000313" key="3">
    <source>
        <dbReference type="Proteomes" id="UP000004810"/>
    </source>
</evidence>
<dbReference type="EMBL" id="ADBV01003292">
    <property type="protein sequence ID" value="EJW81883.1"/>
    <property type="molecule type" value="Genomic_DNA"/>
</dbReference>
<gene>
    <name evidence="2" type="ORF">WUBG_07209</name>
</gene>
<keyword evidence="1" id="KW-0472">Membrane</keyword>
<dbReference type="Proteomes" id="UP000004810">
    <property type="component" value="Unassembled WGS sequence"/>
</dbReference>
<comment type="caution">
    <text evidence="2">The sequence shown here is derived from an EMBL/GenBank/DDBJ whole genome shotgun (WGS) entry which is preliminary data.</text>
</comment>
<proteinExistence type="predicted"/>
<reference evidence="3" key="1">
    <citation type="submission" date="2012-08" db="EMBL/GenBank/DDBJ databases">
        <title>The Genome Sequence of Wuchereria bancrofti.</title>
        <authorList>
            <person name="Nutman T.B."/>
            <person name="Fink D.L."/>
            <person name="Russ C."/>
            <person name="Young S."/>
            <person name="Zeng Q."/>
            <person name="Koehrsen M."/>
            <person name="Alvarado L."/>
            <person name="Berlin A."/>
            <person name="Chapman S.B."/>
            <person name="Chen Z."/>
            <person name="Freedman E."/>
            <person name="Gellesch M."/>
            <person name="Goldberg J."/>
            <person name="Griggs A."/>
            <person name="Gujja S."/>
            <person name="Heilman E.R."/>
            <person name="Heiman D."/>
            <person name="Hepburn T."/>
            <person name="Howarth C."/>
            <person name="Jen D."/>
            <person name="Larson L."/>
            <person name="Lewis B."/>
            <person name="Mehta T."/>
            <person name="Park D."/>
            <person name="Pearson M."/>
            <person name="Roberts A."/>
            <person name="Saif S."/>
            <person name="Shea T."/>
            <person name="Shenoy N."/>
            <person name="Sisk P."/>
            <person name="Stolte C."/>
            <person name="Sykes S."/>
            <person name="Walk T."/>
            <person name="White J."/>
            <person name="Yandava C."/>
            <person name="Haas B."/>
            <person name="Henn M.R."/>
            <person name="Nusbaum C."/>
            <person name="Birren B."/>
        </authorList>
    </citation>
    <scope>NUCLEOTIDE SEQUENCE [LARGE SCALE GENOMIC DNA]</scope>
    <source>
        <strain evidence="3">NA</strain>
    </source>
</reference>
<accession>J9EI77</accession>
<sequence length="105" mass="12056">MGNKNWQRKKSVGLNALLALAVISFTMLARNCVITVTFARHCITTQQSVKNGLRLLMALRFLVALRFLMAKERNDNPYELGQSVLFCDGKLYFIYQLAIVYFPKH</sequence>
<feature type="transmembrane region" description="Helical" evidence="1">
    <location>
        <begin position="12"/>
        <end position="39"/>
    </location>
</feature>
<evidence type="ECO:0000313" key="2">
    <source>
        <dbReference type="EMBL" id="EJW81883.1"/>
    </source>
</evidence>